<evidence type="ECO:0000256" key="12">
    <source>
        <dbReference type="RuleBase" id="RU365058"/>
    </source>
</evidence>
<sequence length="799" mass="91005">MSATLIDNKSFNLLDYYTDTSIEQSPKLLEVKKNGIKNNIKSKDADSNLYQDSYKNPNSSIHTIQKTPIKARKRRRLSSTSSSDDSLFSNSPEIKFTPPIEYKLSQRNNTTIIIKKTMSRKSQRKSTKFNDEDIANLLECDDEDDCDDEDIFDAGNTNNKEKTKTIKKVLPLVIRRSTDKSNYKIETNRSGVEERRASLRTTITLPTRYAKEDESTTRKLPERSVRNKSKPEDIKNSPEISPRKTRTSKCLGENRNKKNENDTNDSSELSKTSVLKSITTTPGRKKYTKNKRKISTDDDDESDDNNLDEMNKENESEDSYHSDQSETITKQNNDKILSDNEQLSTPQKKISRVRNNKTPISKPMSRIDEENDIVLQRTPKKSLESIQEPVTPKQKISNTKSQTPSIKIHTLTPSMRSRKSVVEKRKTIFETTKAQLHVSAVPKSLPCREKEFNDVFTFLERKLVDHSGGCMYISGVPGTGKTATVNESIRCLRKLVAKKTIEDFNFIEINGMKLSEPRQAYVQILKQLTGETATWEVARATIEKKLTNANNNKSMTLLLIDELDLLCNKRQDVVYNLLDWPSQSTAKLIVITIANTMDLPERVLMSRVTSRLGLTRLTFQPYNHKQLQEIVLARLNESDAFKSDAIQLVARKVAAVSGDARRALDICRRATEIAEYDQSKIVSMEHVHQALMEMIANTKVRAIIHCSEMEKVFLQAVCGDIQRTGVEETIFIDVYKQFEALCSFEGIKTPNVTESLDICSRLSAKRLILTNDAKRDVQQKIFLNVSSDDIHFALNNKDI</sequence>
<feature type="compositionally biased region" description="Basic and acidic residues" evidence="13">
    <location>
        <begin position="309"/>
        <end position="324"/>
    </location>
</feature>
<dbReference type="Pfam" id="PF00004">
    <property type="entry name" value="AAA"/>
    <property type="match status" value="1"/>
</dbReference>
<keyword evidence="10 12" id="KW-0238">DNA-binding</keyword>
<dbReference type="GO" id="GO:0016887">
    <property type="term" value="F:ATP hydrolysis activity"/>
    <property type="evidence" value="ECO:0007669"/>
    <property type="project" value="InterPro"/>
</dbReference>
<evidence type="ECO:0000256" key="7">
    <source>
        <dbReference type="ARBA" id="ARBA00022741"/>
    </source>
</evidence>
<dbReference type="GO" id="GO:0006270">
    <property type="term" value="P:DNA replication initiation"/>
    <property type="evidence" value="ECO:0007669"/>
    <property type="project" value="TreeGrafter"/>
</dbReference>
<dbReference type="Gene3D" id="3.40.50.300">
    <property type="entry name" value="P-loop containing nucleotide triphosphate hydrolases"/>
    <property type="match status" value="1"/>
</dbReference>
<dbReference type="GO" id="GO:0046872">
    <property type="term" value="F:metal ion binding"/>
    <property type="evidence" value="ECO:0007669"/>
    <property type="project" value="UniProtKB-KW"/>
</dbReference>
<dbReference type="Pfam" id="PF09079">
    <property type="entry name" value="WHD_Cdc6"/>
    <property type="match status" value="1"/>
</dbReference>
<evidence type="ECO:0000256" key="13">
    <source>
        <dbReference type="SAM" id="MobiDB-lite"/>
    </source>
</evidence>
<dbReference type="Pfam" id="PF22703">
    <property type="entry name" value="Cdc6_lid"/>
    <property type="match status" value="1"/>
</dbReference>
<keyword evidence="8 12" id="KW-0067">ATP-binding</keyword>
<evidence type="ECO:0000256" key="11">
    <source>
        <dbReference type="ARBA" id="ARBA00023242"/>
    </source>
</evidence>
<feature type="domain" description="AAA+ ATPase" evidence="14">
    <location>
        <begin position="467"/>
        <end position="618"/>
    </location>
</feature>
<dbReference type="Gene3D" id="1.10.8.60">
    <property type="match status" value="1"/>
</dbReference>
<feature type="compositionally biased region" description="Acidic residues" evidence="13">
    <location>
        <begin position="297"/>
        <end position="307"/>
    </location>
</feature>
<keyword evidence="6" id="KW-0479">Metal-binding</keyword>
<feature type="region of interest" description="Disordered" evidence="13">
    <location>
        <begin position="66"/>
        <end position="90"/>
    </location>
</feature>
<evidence type="ECO:0000256" key="10">
    <source>
        <dbReference type="ARBA" id="ARBA00023125"/>
    </source>
</evidence>
<evidence type="ECO:0000256" key="3">
    <source>
        <dbReference type="ARBA" id="ARBA00019081"/>
    </source>
</evidence>
<dbReference type="FunFam" id="3.40.50.300:FF:000199">
    <property type="entry name" value="Origin recognition complex subunit 1"/>
    <property type="match status" value="1"/>
</dbReference>
<reference evidence="16" key="2">
    <citation type="submission" date="2023-03" db="EMBL/GenBank/DDBJ databases">
        <authorList>
            <person name="Inwood S.N."/>
            <person name="Skelly J.G."/>
            <person name="Guhlin J."/>
            <person name="Harrop T.W.R."/>
            <person name="Goldson S.G."/>
            <person name="Dearden P.K."/>
        </authorList>
    </citation>
    <scope>NUCLEOTIDE SEQUENCE</scope>
    <source>
        <strain evidence="16">Lincoln</strain>
        <tissue evidence="16">Whole body</tissue>
    </source>
</reference>
<evidence type="ECO:0000256" key="6">
    <source>
        <dbReference type="ARBA" id="ARBA00022723"/>
    </source>
</evidence>
<evidence type="ECO:0000256" key="5">
    <source>
        <dbReference type="ARBA" id="ARBA00022705"/>
    </source>
</evidence>
<dbReference type="InterPro" id="IPR055237">
    <property type="entry name" value="Cdc6_lid"/>
</dbReference>
<name>A0AA39G3I8_MICHY</name>
<dbReference type="InterPro" id="IPR015163">
    <property type="entry name" value="Cdc6_C"/>
</dbReference>
<comment type="similarity">
    <text evidence="2 12">Belongs to the ORC1 family.</text>
</comment>
<dbReference type="Proteomes" id="UP001168972">
    <property type="component" value="Unassembled WGS sequence"/>
</dbReference>
<dbReference type="InterPro" id="IPR003959">
    <property type="entry name" value="ATPase_AAA_core"/>
</dbReference>
<protein>
    <recommendedName>
        <fullName evidence="3 12">Origin recognition complex subunit 1</fullName>
    </recommendedName>
</protein>
<feature type="region of interest" description="Disordered" evidence="13">
    <location>
        <begin position="381"/>
        <end position="403"/>
    </location>
</feature>
<dbReference type="SMART" id="SM01074">
    <property type="entry name" value="Cdc6_C"/>
    <property type="match status" value="1"/>
</dbReference>
<evidence type="ECO:0000259" key="14">
    <source>
        <dbReference type="SMART" id="SM00382"/>
    </source>
</evidence>
<feature type="region of interest" description="Disordered" evidence="13">
    <location>
        <begin position="185"/>
        <end position="363"/>
    </location>
</feature>
<dbReference type="GO" id="GO:0003688">
    <property type="term" value="F:DNA replication origin binding"/>
    <property type="evidence" value="ECO:0007669"/>
    <property type="project" value="TreeGrafter"/>
</dbReference>
<keyword evidence="7 12" id="KW-0547">Nucleotide-binding</keyword>
<keyword evidence="11 12" id="KW-0539">Nucleus</keyword>
<organism evidence="16 17">
    <name type="scientific">Microctonus hyperodae</name>
    <name type="common">Parasitoid wasp</name>
    <dbReference type="NCBI Taxonomy" id="165561"/>
    <lineage>
        <taxon>Eukaryota</taxon>
        <taxon>Metazoa</taxon>
        <taxon>Ecdysozoa</taxon>
        <taxon>Arthropoda</taxon>
        <taxon>Hexapoda</taxon>
        <taxon>Insecta</taxon>
        <taxon>Pterygota</taxon>
        <taxon>Neoptera</taxon>
        <taxon>Endopterygota</taxon>
        <taxon>Hymenoptera</taxon>
        <taxon>Apocrita</taxon>
        <taxon>Ichneumonoidea</taxon>
        <taxon>Braconidae</taxon>
        <taxon>Euphorinae</taxon>
        <taxon>Microctonus</taxon>
    </lineage>
</organism>
<evidence type="ECO:0000259" key="15">
    <source>
        <dbReference type="SMART" id="SM01074"/>
    </source>
</evidence>
<comment type="subcellular location">
    <subcellularLocation>
        <location evidence="1 12">Nucleus</location>
    </subcellularLocation>
</comment>
<keyword evidence="5 12" id="KW-0235">DNA replication</keyword>
<reference evidence="16" key="1">
    <citation type="journal article" date="2023" name="bioRxiv">
        <title>Scaffold-level genome assemblies of two parasitoid biocontrol wasps reveal the parthenogenesis mechanism and an associated novel virus.</title>
        <authorList>
            <person name="Inwood S."/>
            <person name="Skelly J."/>
            <person name="Guhlin J."/>
            <person name="Harrop T."/>
            <person name="Goldson S."/>
            <person name="Dearden P."/>
        </authorList>
    </citation>
    <scope>NUCLEOTIDE SEQUENCE</scope>
    <source>
        <strain evidence="16">Lincoln</strain>
        <tissue evidence="16">Whole body</tissue>
    </source>
</reference>
<feature type="compositionally biased region" description="Low complexity" evidence="13">
    <location>
        <begin position="78"/>
        <end position="90"/>
    </location>
</feature>
<evidence type="ECO:0000256" key="8">
    <source>
        <dbReference type="ARBA" id="ARBA00022840"/>
    </source>
</evidence>
<dbReference type="GO" id="GO:0005524">
    <property type="term" value="F:ATP binding"/>
    <property type="evidence" value="ECO:0007669"/>
    <property type="project" value="UniProtKB-KW"/>
</dbReference>
<feature type="compositionally biased region" description="Basic and acidic residues" evidence="13">
    <location>
        <begin position="252"/>
        <end position="261"/>
    </location>
</feature>
<feature type="compositionally biased region" description="Basic residues" evidence="13">
    <location>
        <begin position="283"/>
        <end position="293"/>
    </location>
</feature>
<dbReference type="FunFam" id="1.10.8.60:FF:000206">
    <property type="entry name" value="Origin recognition complex subunit 1"/>
    <property type="match status" value="1"/>
</dbReference>
<comment type="caution">
    <text evidence="16">The sequence shown here is derived from an EMBL/GenBank/DDBJ whole genome shotgun (WGS) entry which is preliminary data.</text>
</comment>
<evidence type="ECO:0000256" key="4">
    <source>
        <dbReference type="ARBA" id="ARBA00022553"/>
    </source>
</evidence>
<feature type="compositionally biased region" description="Basic and acidic residues" evidence="13">
    <location>
        <begin position="209"/>
        <end position="236"/>
    </location>
</feature>
<dbReference type="GO" id="GO:0005664">
    <property type="term" value="C:nuclear origin of replication recognition complex"/>
    <property type="evidence" value="ECO:0007669"/>
    <property type="project" value="TreeGrafter"/>
</dbReference>
<comment type="function">
    <text evidence="12">Component of the origin recognition complex (ORC) that binds origins of replication. DNA-binding is ATP-dependent, however specific DNA sequences that define origins of replication have not been identified so far. ORC is required to assemble the pre-replication complex necessary to initiate DNA replication.</text>
</comment>
<evidence type="ECO:0000256" key="2">
    <source>
        <dbReference type="ARBA" id="ARBA00008398"/>
    </source>
</evidence>
<dbReference type="SMART" id="SM00382">
    <property type="entry name" value="AAA"/>
    <property type="match status" value="1"/>
</dbReference>
<dbReference type="EMBL" id="JAQQBR010000002">
    <property type="protein sequence ID" value="KAK0180636.1"/>
    <property type="molecule type" value="Genomic_DNA"/>
</dbReference>
<feature type="compositionally biased region" description="Polar residues" evidence="13">
    <location>
        <begin position="264"/>
        <end position="282"/>
    </location>
</feature>
<keyword evidence="4" id="KW-0597">Phosphoprotein</keyword>
<dbReference type="GO" id="GO:0033314">
    <property type="term" value="P:mitotic DNA replication checkpoint signaling"/>
    <property type="evidence" value="ECO:0007669"/>
    <property type="project" value="TreeGrafter"/>
</dbReference>
<feature type="compositionally biased region" description="Basic and acidic residues" evidence="13">
    <location>
        <begin position="185"/>
        <end position="197"/>
    </location>
</feature>
<keyword evidence="9" id="KW-0460">Magnesium</keyword>
<dbReference type="PANTHER" id="PTHR10763:SF23">
    <property type="entry name" value="ORIGIN RECOGNITION COMPLEX SUBUNIT 1"/>
    <property type="match status" value="1"/>
</dbReference>
<comment type="subunit">
    <text evidence="12">ORC is composed of six subunits.</text>
</comment>
<dbReference type="InterPro" id="IPR027417">
    <property type="entry name" value="P-loop_NTPase"/>
</dbReference>
<dbReference type="SUPFAM" id="SSF52540">
    <property type="entry name" value="P-loop containing nucleoside triphosphate hydrolases"/>
    <property type="match status" value="1"/>
</dbReference>
<accession>A0AA39G3I8</accession>
<evidence type="ECO:0000313" key="16">
    <source>
        <dbReference type="EMBL" id="KAK0180636.1"/>
    </source>
</evidence>
<evidence type="ECO:0000256" key="1">
    <source>
        <dbReference type="ARBA" id="ARBA00004123"/>
    </source>
</evidence>
<dbReference type="AlphaFoldDB" id="A0AA39G3I8"/>
<proteinExistence type="inferred from homology"/>
<feature type="domain" description="Cdc6 C-terminal" evidence="15">
    <location>
        <begin position="714"/>
        <end position="794"/>
    </location>
</feature>
<feature type="compositionally biased region" description="Polar residues" evidence="13">
    <location>
        <begin position="339"/>
        <end position="348"/>
    </location>
</feature>
<gene>
    <name evidence="16" type="ORF">PV327_002999</name>
</gene>
<evidence type="ECO:0000313" key="17">
    <source>
        <dbReference type="Proteomes" id="UP001168972"/>
    </source>
</evidence>
<dbReference type="PANTHER" id="PTHR10763">
    <property type="entry name" value="CELL DIVISION CONTROL PROTEIN 6-RELATED"/>
    <property type="match status" value="1"/>
</dbReference>
<feature type="compositionally biased region" description="Polar residues" evidence="13">
    <location>
        <begin position="394"/>
        <end position="403"/>
    </location>
</feature>
<dbReference type="InterPro" id="IPR050311">
    <property type="entry name" value="ORC1/CDC6"/>
</dbReference>
<evidence type="ECO:0000256" key="9">
    <source>
        <dbReference type="ARBA" id="ARBA00022842"/>
    </source>
</evidence>
<keyword evidence="17" id="KW-1185">Reference proteome</keyword>
<dbReference type="InterPro" id="IPR003593">
    <property type="entry name" value="AAA+_ATPase"/>
</dbReference>